<keyword evidence="3" id="KW-1185">Reference proteome</keyword>
<dbReference type="EMBL" id="JACIJF010000007">
    <property type="protein sequence ID" value="MBB5711287.1"/>
    <property type="molecule type" value="Genomic_DNA"/>
</dbReference>
<sequence length="151" mass="17222">MRQVTVKSLKWHYAIMATLTAVPLLLPSILMVIAPGVPDLRPNDFWLLIVIPTPLFMMWFCLTIVPIFRPRRLILTGNGVTLDTLWRRQHWTWDCVSGVWPLGGYKPQLDVHVDGSSPRRIFLGSYWPGDTEGLAKVISDYRACRATFQAS</sequence>
<keyword evidence="1" id="KW-1133">Transmembrane helix</keyword>
<evidence type="ECO:0000256" key="1">
    <source>
        <dbReference type="SAM" id="Phobius"/>
    </source>
</evidence>
<organism evidence="2 3">
    <name type="scientific">Sphingomonas xinjiangensis</name>
    <dbReference type="NCBI Taxonomy" id="643568"/>
    <lineage>
        <taxon>Bacteria</taxon>
        <taxon>Pseudomonadati</taxon>
        <taxon>Pseudomonadota</taxon>
        <taxon>Alphaproteobacteria</taxon>
        <taxon>Sphingomonadales</taxon>
        <taxon>Sphingomonadaceae</taxon>
        <taxon>Sphingomonas</taxon>
    </lineage>
</organism>
<protein>
    <recommendedName>
        <fullName evidence="4">PH domain-containing protein</fullName>
    </recommendedName>
</protein>
<keyword evidence="1" id="KW-0472">Membrane</keyword>
<proteinExistence type="predicted"/>
<dbReference type="Proteomes" id="UP000527143">
    <property type="component" value="Unassembled WGS sequence"/>
</dbReference>
<dbReference type="AlphaFoldDB" id="A0A840YD16"/>
<accession>A0A840YD16</accession>
<reference evidence="2 3" key="1">
    <citation type="submission" date="2020-08" db="EMBL/GenBank/DDBJ databases">
        <title>Genomic Encyclopedia of Type Strains, Phase IV (KMG-IV): sequencing the most valuable type-strain genomes for metagenomic binning, comparative biology and taxonomic classification.</title>
        <authorList>
            <person name="Goeker M."/>
        </authorList>
    </citation>
    <scope>NUCLEOTIDE SEQUENCE [LARGE SCALE GENOMIC DNA]</scope>
    <source>
        <strain evidence="2 3">DSM 26736</strain>
    </source>
</reference>
<comment type="caution">
    <text evidence="2">The sequence shown here is derived from an EMBL/GenBank/DDBJ whole genome shotgun (WGS) entry which is preliminary data.</text>
</comment>
<evidence type="ECO:0000313" key="3">
    <source>
        <dbReference type="Proteomes" id="UP000527143"/>
    </source>
</evidence>
<evidence type="ECO:0008006" key="4">
    <source>
        <dbReference type="Google" id="ProtNLM"/>
    </source>
</evidence>
<feature type="transmembrane region" description="Helical" evidence="1">
    <location>
        <begin position="12"/>
        <end position="33"/>
    </location>
</feature>
<feature type="transmembrane region" description="Helical" evidence="1">
    <location>
        <begin position="45"/>
        <end position="68"/>
    </location>
</feature>
<keyword evidence="1" id="KW-0812">Transmembrane</keyword>
<name>A0A840YD16_9SPHN</name>
<gene>
    <name evidence="2" type="ORF">FHT02_002531</name>
</gene>
<evidence type="ECO:0000313" key="2">
    <source>
        <dbReference type="EMBL" id="MBB5711287.1"/>
    </source>
</evidence>